<dbReference type="PROSITE" id="PS50109">
    <property type="entry name" value="HIS_KIN"/>
    <property type="match status" value="1"/>
</dbReference>
<evidence type="ECO:0000256" key="6">
    <source>
        <dbReference type="ARBA" id="ARBA00022692"/>
    </source>
</evidence>
<evidence type="ECO:0000256" key="2">
    <source>
        <dbReference type="ARBA" id="ARBA00004236"/>
    </source>
</evidence>
<keyword evidence="8 11" id="KW-1133">Transmembrane helix</keyword>
<dbReference type="InterPro" id="IPR036097">
    <property type="entry name" value="HisK_dim/P_sf"/>
</dbReference>
<dbReference type="CDD" id="cd06225">
    <property type="entry name" value="HAMP"/>
    <property type="match status" value="1"/>
</dbReference>
<feature type="transmembrane region" description="Helical" evidence="11">
    <location>
        <begin position="155"/>
        <end position="175"/>
    </location>
</feature>
<evidence type="ECO:0000256" key="10">
    <source>
        <dbReference type="ARBA" id="ARBA00023136"/>
    </source>
</evidence>
<dbReference type="PANTHER" id="PTHR45436:SF5">
    <property type="entry name" value="SENSOR HISTIDINE KINASE TRCS"/>
    <property type="match status" value="1"/>
</dbReference>
<dbReference type="SUPFAM" id="SSF47384">
    <property type="entry name" value="Homodimeric domain of signal transducing histidine kinase"/>
    <property type="match status" value="1"/>
</dbReference>
<dbReference type="InterPro" id="IPR005467">
    <property type="entry name" value="His_kinase_dom"/>
</dbReference>
<keyword evidence="14" id="KW-0067">ATP-binding</keyword>
<keyword evidence="5" id="KW-0808">Transferase</keyword>
<dbReference type="InterPro" id="IPR003661">
    <property type="entry name" value="HisK_dim/P_dom"/>
</dbReference>
<accession>A0ABN1UUA8</accession>
<dbReference type="PANTHER" id="PTHR45436">
    <property type="entry name" value="SENSOR HISTIDINE KINASE YKOH"/>
    <property type="match status" value="1"/>
</dbReference>
<evidence type="ECO:0000313" key="14">
    <source>
        <dbReference type="EMBL" id="GAA1164686.1"/>
    </source>
</evidence>
<dbReference type="SMART" id="SM00388">
    <property type="entry name" value="HisKA"/>
    <property type="match status" value="1"/>
</dbReference>
<feature type="domain" description="HAMP" evidence="13">
    <location>
        <begin position="176"/>
        <end position="229"/>
    </location>
</feature>
<dbReference type="InterPro" id="IPR004358">
    <property type="entry name" value="Sig_transdc_His_kin-like_C"/>
</dbReference>
<gene>
    <name evidence="14" type="ORF">GCM10009606_47910</name>
</gene>
<dbReference type="Gene3D" id="3.30.565.10">
    <property type="entry name" value="Histidine kinase-like ATPase, C-terminal domain"/>
    <property type="match status" value="1"/>
</dbReference>
<feature type="domain" description="Histidine kinase" evidence="12">
    <location>
        <begin position="237"/>
        <end position="443"/>
    </location>
</feature>
<dbReference type="SMART" id="SM00304">
    <property type="entry name" value="HAMP"/>
    <property type="match status" value="1"/>
</dbReference>
<name>A0ABN1UUA8_9ACTN</name>
<dbReference type="InterPro" id="IPR036890">
    <property type="entry name" value="HATPase_C_sf"/>
</dbReference>
<dbReference type="SUPFAM" id="SSF158472">
    <property type="entry name" value="HAMP domain-like"/>
    <property type="match status" value="1"/>
</dbReference>
<sequence length="444" mass="46860">MRRPSLRTRATLLGTLTAAVLLTVGSVLLVSTLENRLTDGSDRLSRSRVEDLLALARTGDLPATLRNVDDNGVAQVVAGDTVVAASPNIAGDPPIADLRAGARPATSTFDAPDDRENETYRVWYAAGPSPDGPVTVYVGNSLEAVSEASAALRHALWVGVPVVVLLLGGVLWLLLGRTIGRLDRIRAEVDRISEQNLHRRVAGDGVDDEVGRLAATMNAMLERLDVAARRQRDFVADVSHDLQSPLAAQRVALEVALAAPATVHAEVLRADVLGATATLERLVADLVVLASTDAATRTVPSLIDLDGLVLEEAARARTVAAVEIDTSAVSAAPAYANADDVRRAVRNLLDNAVAHARSRVSLAVGPSGAWAELLVSDDGPGVPDEHRERIFDRFYRAEPDRSRPGSGLGLSIARALTERNGGRVDLVPADHGATLRLVLPPGPG</sequence>
<evidence type="ECO:0000256" key="11">
    <source>
        <dbReference type="SAM" id="Phobius"/>
    </source>
</evidence>
<dbReference type="EMBL" id="BAAAJE010000031">
    <property type="protein sequence ID" value="GAA1164686.1"/>
    <property type="molecule type" value="Genomic_DNA"/>
</dbReference>
<dbReference type="EC" id="2.7.13.3" evidence="3"/>
<evidence type="ECO:0000256" key="1">
    <source>
        <dbReference type="ARBA" id="ARBA00000085"/>
    </source>
</evidence>
<comment type="subcellular location">
    <subcellularLocation>
        <location evidence="2">Cell membrane</location>
    </subcellularLocation>
</comment>
<dbReference type="InterPro" id="IPR003594">
    <property type="entry name" value="HATPase_dom"/>
</dbReference>
<dbReference type="Proteomes" id="UP001499979">
    <property type="component" value="Unassembled WGS sequence"/>
</dbReference>
<keyword evidence="6 11" id="KW-0812">Transmembrane</keyword>
<dbReference type="InterPro" id="IPR003660">
    <property type="entry name" value="HAMP_dom"/>
</dbReference>
<evidence type="ECO:0000256" key="4">
    <source>
        <dbReference type="ARBA" id="ARBA00022553"/>
    </source>
</evidence>
<organism evidence="14 15">
    <name type="scientific">Nocardioides aquiterrae</name>
    <dbReference type="NCBI Taxonomy" id="203799"/>
    <lineage>
        <taxon>Bacteria</taxon>
        <taxon>Bacillati</taxon>
        <taxon>Actinomycetota</taxon>
        <taxon>Actinomycetes</taxon>
        <taxon>Propionibacteriales</taxon>
        <taxon>Nocardioidaceae</taxon>
        <taxon>Nocardioides</taxon>
    </lineage>
</organism>
<dbReference type="CDD" id="cd00075">
    <property type="entry name" value="HATPase"/>
    <property type="match status" value="1"/>
</dbReference>
<evidence type="ECO:0000259" key="12">
    <source>
        <dbReference type="PROSITE" id="PS50109"/>
    </source>
</evidence>
<keyword evidence="15" id="KW-1185">Reference proteome</keyword>
<protein>
    <recommendedName>
        <fullName evidence="3">histidine kinase</fullName>
        <ecNumber evidence="3">2.7.13.3</ecNumber>
    </recommendedName>
</protein>
<dbReference type="Pfam" id="PF00672">
    <property type="entry name" value="HAMP"/>
    <property type="match status" value="1"/>
</dbReference>
<dbReference type="InterPro" id="IPR050428">
    <property type="entry name" value="TCS_sensor_his_kinase"/>
</dbReference>
<dbReference type="CDD" id="cd00082">
    <property type="entry name" value="HisKA"/>
    <property type="match status" value="1"/>
</dbReference>
<dbReference type="PRINTS" id="PR00344">
    <property type="entry name" value="BCTRLSENSOR"/>
</dbReference>
<proteinExistence type="predicted"/>
<dbReference type="Gene3D" id="1.10.287.130">
    <property type="match status" value="1"/>
</dbReference>
<evidence type="ECO:0000256" key="9">
    <source>
        <dbReference type="ARBA" id="ARBA00023012"/>
    </source>
</evidence>
<dbReference type="PROSITE" id="PS50885">
    <property type="entry name" value="HAMP"/>
    <property type="match status" value="1"/>
</dbReference>
<evidence type="ECO:0000256" key="8">
    <source>
        <dbReference type="ARBA" id="ARBA00022989"/>
    </source>
</evidence>
<keyword evidence="9" id="KW-0902">Two-component regulatory system</keyword>
<dbReference type="SUPFAM" id="SSF55874">
    <property type="entry name" value="ATPase domain of HSP90 chaperone/DNA topoisomerase II/histidine kinase"/>
    <property type="match status" value="1"/>
</dbReference>
<comment type="catalytic activity">
    <reaction evidence="1">
        <text>ATP + protein L-histidine = ADP + protein N-phospho-L-histidine.</text>
        <dbReference type="EC" id="2.7.13.3"/>
    </reaction>
</comment>
<dbReference type="Pfam" id="PF00512">
    <property type="entry name" value="HisKA"/>
    <property type="match status" value="1"/>
</dbReference>
<dbReference type="Gene3D" id="6.10.340.10">
    <property type="match status" value="1"/>
</dbReference>
<keyword evidence="14" id="KW-0547">Nucleotide-binding</keyword>
<dbReference type="GO" id="GO:0005524">
    <property type="term" value="F:ATP binding"/>
    <property type="evidence" value="ECO:0007669"/>
    <property type="project" value="UniProtKB-KW"/>
</dbReference>
<dbReference type="Pfam" id="PF02518">
    <property type="entry name" value="HATPase_c"/>
    <property type="match status" value="1"/>
</dbReference>
<keyword evidence="4" id="KW-0597">Phosphoprotein</keyword>
<keyword evidence="7" id="KW-0418">Kinase</keyword>
<keyword evidence="10 11" id="KW-0472">Membrane</keyword>
<evidence type="ECO:0000259" key="13">
    <source>
        <dbReference type="PROSITE" id="PS50885"/>
    </source>
</evidence>
<evidence type="ECO:0000313" key="15">
    <source>
        <dbReference type="Proteomes" id="UP001499979"/>
    </source>
</evidence>
<reference evidence="14 15" key="1">
    <citation type="journal article" date="2019" name="Int. J. Syst. Evol. Microbiol.">
        <title>The Global Catalogue of Microorganisms (GCM) 10K type strain sequencing project: providing services to taxonomists for standard genome sequencing and annotation.</title>
        <authorList>
            <consortium name="The Broad Institute Genomics Platform"/>
            <consortium name="The Broad Institute Genome Sequencing Center for Infectious Disease"/>
            <person name="Wu L."/>
            <person name="Ma J."/>
        </authorList>
    </citation>
    <scope>NUCLEOTIDE SEQUENCE [LARGE SCALE GENOMIC DNA]</scope>
    <source>
        <strain evidence="14 15">JCM 11813</strain>
    </source>
</reference>
<dbReference type="SMART" id="SM00387">
    <property type="entry name" value="HATPase_c"/>
    <property type="match status" value="1"/>
</dbReference>
<evidence type="ECO:0000256" key="3">
    <source>
        <dbReference type="ARBA" id="ARBA00012438"/>
    </source>
</evidence>
<evidence type="ECO:0000256" key="5">
    <source>
        <dbReference type="ARBA" id="ARBA00022679"/>
    </source>
</evidence>
<comment type="caution">
    <text evidence="14">The sequence shown here is derived from an EMBL/GenBank/DDBJ whole genome shotgun (WGS) entry which is preliminary data.</text>
</comment>
<evidence type="ECO:0000256" key="7">
    <source>
        <dbReference type="ARBA" id="ARBA00022777"/>
    </source>
</evidence>
<dbReference type="RefSeq" id="WP_343911028.1">
    <property type="nucleotide sequence ID" value="NZ_BAAAJE010000031.1"/>
</dbReference>